<keyword evidence="2" id="KW-1185">Reference proteome</keyword>
<proteinExistence type="predicted"/>
<dbReference type="EMBL" id="OL634959">
    <property type="protein sequence ID" value="UMO77780.1"/>
    <property type="molecule type" value="Genomic_DNA"/>
</dbReference>
<dbReference type="InterPro" id="IPR033767">
    <property type="entry name" value="Tail_Gp11"/>
</dbReference>
<organism evidence="1 2">
    <name type="scientific">Bacteriophage Phi NF-1</name>
    <dbReference type="NCBI Taxonomy" id="2900273"/>
    <lineage>
        <taxon>Viruses</taxon>
        <taxon>Duplodnaviria</taxon>
        <taxon>Heunggongvirae</taxon>
        <taxon>Uroviricota</taxon>
        <taxon>Caudoviricetes</taxon>
        <taxon>Autographivirales</taxon>
        <taxon>Autoscriptoviridae</taxon>
        <taxon>Catalonvirus</taxon>
        <taxon>Catalonvirus NF1</taxon>
    </lineage>
</organism>
<accession>A0A976MFY2</accession>
<evidence type="ECO:0000313" key="1">
    <source>
        <dbReference type="EMBL" id="UMO77780.1"/>
    </source>
</evidence>
<sequence length="184" mass="21253">MQLLFAVNSILPKLGERPVTSLEVKHPTLAIVLPVIEMQRRSLLQRGWWFNEFKYTAYPNLDGEIFLGSDFLSFIPKVPLAAAVRGERLYNPTTLSYKFDEPVEGKVIQDVEFEFLPDTAARAVLYFSLSEVYVTDLDMTNEVQEWKGLAAEAWNGLLTEHLRQMRYSTQGMRTWNRITSQMRS</sequence>
<evidence type="ECO:0000313" key="2">
    <source>
        <dbReference type="Proteomes" id="UP001061889"/>
    </source>
</evidence>
<reference evidence="1" key="1">
    <citation type="submission" date="2021-11" db="EMBL/GenBank/DDBJ databases">
        <title>Phage-based biocontrol of nitrification in agricultural soil.</title>
        <authorList>
            <person name="Muniesa M."/>
            <person name="Quiros P."/>
            <person name="Salaet I."/>
        </authorList>
    </citation>
    <scope>NUCLEOTIDE SEQUENCE</scope>
</reference>
<protein>
    <submittedName>
        <fullName evidence="1">Tail tubular A protein</fullName>
    </submittedName>
</protein>
<dbReference type="Proteomes" id="UP001061889">
    <property type="component" value="Segment"/>
</dbReference>
<name>A0A976MFY2_9CAUD</name>
<dbReference type="Pfam" id="PF17212">
    <property type="entry name" value="Tube"/>
    <property type="match status" value="1"/>
</dbReference>